<evidence type="ECO:0000256" key="9">
    <source>
        <dbReference type="SAM" id="Phobius"/>
    </source>
</evidence>
<dbReference type="RefSeq" id="WP_125556176.1">
    <property type="nucleotide sequence ID" value="NZ_RBVX01000010.1"/>
</dbReference>
<keyword evidence="4" id="KW-0997">Cell inner membrane</keyword>
<dbReference type="Proteomes" id="UP000275076">
    <property type="component" value="Unassembled WGS sequence"/>
</dbReference>
<evidence type="ECO:0000256" key="5">
    <source>
        <dbReference type="ARBA" id="ARBA00022692"/>
    </source>
</evidence>
<evidence type="ECO:0000259" key="10">
    <source>
        <dbReference type="Pfam" id="PF04290"/>
    </source>
</evidence>
<feature type="transmembrane region" description="Helical" evidence="9">
    <location>
        <begin position="21"/>
        <end position="44"/>
    </location>
</feature>
<feature type="transmembrane region" description="Helical" evidence="9">
    <location>
        <begin position="56"/>
        <end position="73"/>
    </location>
</feature>
<dbReference type="AlphaFoldDB" id="A0A3R9QKZ9"/>
<keyword evidence="6 9" id="KW-1133">Transmembrane helix</keyword>
<feature type="transmembrane region" description="Helical" evidence="9">
    <location>
        <begin position="134"/>
        <end position="153"/>
    </location>
</feature>
<keyword evidence="2" id="KW-0813">Transport</keyword>
<dbReference type="InterPro" id="IPR055348">
    <property type="entry name" value="DctQ"/>
</dbReference>
<comment type="subcellular location">
    <subcellularLocation>
        <location evidence="1">Cell inner membrane</location>
        <topology evidence="1">Multi-pass membrane protein</topology>
    </subcellularLocation>
</comment>
<keyword evidence="5 9" id="KW-0812">Transmembrane</keyword>
<accession>A0A3R9QKZ9</accession>
<evidence type="ECO:0000256" key="1">
    <source>
        <dbReference type="ARBA" id="ARBA00004429"/>
    </source>
</evidence>
<dbReference type="InterPro" id="IPR007387">
    <property type="entry name" value="TRAP_DctQ"/>
</dbReference>
<dbReference type="Pfam" id="PF04290">
    <property type="entry name" value="DctQ"/>
    <property type="match status" value="1"/>
</dbReference>
<proteinExistence type="inferred from homology"/>
<feature type="transmembrane region" description="Helical" evidence="9">
    <location>
        <begin position="93"/>
        <end position="114"/>
    </location>
</feature>
<evidence type="ECO:0000256" key="3">
    <source>
        <dbReference type="ARBA" id="ARBA00022475"/>
    </source>
</evidence>
<evidence type="ECO:0000256" key="4">
    <source>
        <dbReference type="ARBA" id="ARBA00022519"/>
    </source>
</evidence>
<dbReference type="GO" id="GO:0005886">
    <property type="term" value="C:plasma membrane"/>
    <property type="evidence" value="ECO:0007669"/>
    <property type="project" value="UniProtKB-SubCell"/>
</dbReference>
<dbReference type="GO" id="GO:0022857">
    <property type="term" value="F:transmembrane transporter activity"/>
    <property type="evidence" value="ECO:0007669"/>
    <property type="project" value="TreeGrafter"/>
</dbReference>
<dbReference type="GO" id="GO:0015740">
    <property type="term" value="P:C4-dicarboxylate transport"/>
    <property type="evidence" value="ECO:0007669"/>
    <property type="project" value="TreeGrafter"/>
</dbReference>
<reference evidence="11 12" key="1">
    <citation type="submission" date="2018-10" db="EMBL/GenBank/DDBJ databases">
        <title>Draft genome sequence of Bacillus salarius IM0101, isolated from a hypersaline soil in Inner Mongolia, China.</title>
        <authorList>
            <person name="Yamprayoonswat W."/>
            <person name="Boonvisut S."/>
            <person name="Jumpathong W."/>
            <person name="Sittihan S."/>
            <person name="Ruangsuj P."/>
            <person name="Wanthongcharoen S."/>
            <person name="Thongpramul N."/>
            <person name="Pimmason S."/>
            <person name="Yu B."/>
            <person name="Yasawong M."/>
        </authorList>
    </citation>
    <scope>NUCLEOTIDE SEQUENCE [LARGE SCALE GENOMIC DNA]</scope>
    <source>
        <strain evidence="11 12">IM0101</strain>
    </source>
</reference>
<dbReference type="OrthoDB" id="1807003at2"/>
<feature type="domain" description="Tripartite ATP-independent periplasmic transporters DctQ component" evidence="10">
    <location>
        <begin position="30"/>
        <end position="160"/>
    </location>
</feature>
<comment type="similarity">
    <text evidence="8">Belongs to the TRAP transporter small permease family.</text>
</comment>
<protein>
    <submittedName>
        <fullName evidence="11">TRAP transporter small permease</fullName>
    </submittedName>
</protein>
<evidence type="ECO:0000256" key="2">
    <source>
        <dbReference type="ARBA" id="ARBA00022448"/>
    </source>
</evidence>
<sequence length="167" mass="18771">MGHFLNLVEKIIDTISNVLHYISNVVLCLMMLIISFDVIGRSFFGQPITGSFELTELSSALLVFFSFAIAHKYKEHIAIGFVVDKLPEKVRHFVEGAIEVLIFFVIIIMSWQIYNDAVRVMGRNAVTSDLSLPVYPFIILICVGSVAFALLALSNSFKHFARVVDKK</sequence>
<keyword evidence="12" id="KW-1185">Reference proteome</keyword>
<gene>
    <name evidence="11" type="ORF">D7Z54_12470</name>
</gene>
<organism evidence="11 12">
    <name type="scientific">Salibacterium salarium</name>
    <dbReference type="NCBI Taxonomy" id="284579"/>
    <lineage>
        <taxon>Bacteria</taxon>
        <taxon>Bacillati</taxon>
        <taxon>Bacillota</taxon>
        <taxon>Bacilli</taxon>
        <taxon>Bacillales</taxon>
        <taxon>Bacillaceae</taxon>
    </lineage>
</organism>
<keyword evidence="7 9" id="KW-0472">Membrane</keyword>
<dbReference type="PANTHER" id="PTHR35011">
    <property type="entry name" value="2,3-DIKETO-L-GULONATE TRAP TRANSPORTER SMALL PERMEASE PROTEIN YIAM"/>
    <property type="match status" value="1"/>
</dbReference>
<evidence type="ECO:0000256" key="8">
    <source>
        <dbReference type="ARBA" id="ARBA00038436"/>
    </source>
</evidence>
<evidence type="ECO:0000256" key="6">
    <source>
        <dbReference type="ARBA" id="ARBA00022989"/>
    </source>
</evidence>
<keyword evidence="3" id="KW-1003">Cell membrane</keyword>
<comment type="caution">
    <text evidence="11">The sequence shown here is derived from an EMBL/GenBank/DDBJ whole genome shotgun (WGS) entry which is preliminary data.</text>
</comment>
<evidence type="ECO:0000313" key="12">
    <source>
        <dbReference type="Proteomes" id="UP000275076"/>
    </source>
</evidence>
<evidence type="ECO:0000313" key="11">
    <source>
        <dbReference type="EMBL" id="RSL33112.1"/>
    </source>
</evidence>
<name>A0A3R9QKZ9_9BACI</name>
<evidence type="ECO:0000256" key="7">
    <source>
        <dbReference type="ARBA" id="ARBA00023136"/>
    </source>
</evidence>
<dbReference type="EMBL" id="RBVX01000010">
    <property type="protein sequence ID" value="RSL33112.1"/>
    <property type="molecule type" value="Genomic_DNA"/>
</dbReference>
<dbReference type="PANTHER" id="PTHR35011:SF5">
    <property type="entry name" value="SIALIC ACID TRAP TRANSPORTER SMALL PERMEASE PROTEIN SIAQ"/>
    <property type="match status" value="1"/>
</dbReference>